<name>A0A0D2X3N4_CAPO3</name>
<dbReference type="eggNOG" id="ENOG502RYTN">
    <property type="taxonomic scope" value="Eukaryota"/>
</dbReference>
<reference evidence="3" key="1">
    <citation type="submission" date="2011-02" db="EMBL/GenBank/DDBJ databases">
        <title>The Genome Sequence of Capsaspora owczarzaki ATCC 30864.</title>
        <authorList>
            <person name="Russ C."/>
            <person name="Cuomo C."/>
            <person name="Burger G."/>
            <person name="Gray M.W."/>
            <person name="Holland P.W.H."/>
            <person name="King N."/>
            <person name="Lang F.B.F."/>
            <person name="Roger A.J."/>
            <person name="Ruiz-Trillo I."/>
            <person name="Young S.K."/>
            <person name="Zeng Q."/>
            <person name="Gargeya S."/>
            <person name="Alvarado L."/>
            <person name="Berlin A."/>
            <person name="Chapman S.B."/>
            <person name="Chen Z."/>
            <person name="Freedman E."/>
            <person name="Gellesch M."/>
            <person name="Goldberg J."/>
            <person name="Griggs A."/>
            <person name="Gujja S."/>
            <person name="Heilman E."/>
            <person name="Heiman D."/>
            <person name="Howarth C."/>
            <person name="Mehta T."/>
            <person name="Neiman D."/>
            <person name="Pearson M."/>
            <person name="Roberts A."/>
            <person name="Saif S."/>
            <person name="Shea T."/>
            <person name="Shenoy N."/>
            <person name="Sisk P."/>
            <person name="Stolte C."/>
            <person name="Sykes S."/>
            <person name="White J."/>
            <person name="Yandava C."/>
            <person name="Haas B."/>
            <person name="Nusbaum C."/>
            <person name="Birren B."/>
        </authorList>
    </citation>
    <scope>NUCLEOTIDE SEQUENCE</scope>
    <source>
        <strain evidence="3">ATCC 30864</strain>
    </source>
</reference>
<dbReference type="PANTHER" id="PTHR40535:SF1">
    <property type="entry name" value="CHROMOSOME UNDETERMINED SCAFFOLD_9, WHOLE GENOME SHOTGUN SEQUENCE"/>
    <property type="match status" value="1"/>
</dbReference>
<evidence type="ECO:0000313" key="2">
    <source>
        <dbReference type="EMBL" id="KJE94614.1"/>
    </source>
</evidence>
<dbReference type="PhylomeDB" id="A0A0D2X3N4"/>
<evidence type="ECO:0000256" key="1">
    <source>
        <dbReference type="SAM" id="SignalP"/>
    </source>
</evidence>
<dbReference type="AlphaFoldDB" id="A0A0D2X3N4"/>
<dbReference type="InParanoid" id="A0A0D2X3N4"/>
<sequence>MTTTTMTATTTPTLLLAAVAMVMAAAVIGTTSAFDPPTYNSTVYEAFFAKVLLNPLPPLTSDPYNDPTINTTLPDFVCAAKYPDPTNRTNYVLQTYTDPTAASNDGAYVTHLHPCGYCSSAQDMAVYMQDPNLTDPVRKCCALTYISQEESLKCLIKIGFTENCARIWMYNGINTRKHCSDLCLAAWIEGTPSNVPPNSTTLNPCLQCDEDQSGPVFKLIAGRTRRDSGLLSSINRPPDTIYAVYQYWY</sequence>
<proteinExistence type="predicted"/>
<dbReference type="OMA" id="FDPPTYN"/>
<accession>A0A0D2X3N4</accession>
<keyword evidence="3" id="KW-1185">Reference proteome</keyword>
<feature type="signal peptide" evidence="1">
    <location>
        <begin position="1"/>
        <end position="33"/>
    </location>
</feature>
<protein>
    <submittedName>
        <fullName evidence="2">Uncharacterized protein</fullName>
    </submittedName>
</protein>
<dbReference type="PANTHER" id="PTHR40535">
    <property type="entry name" value="CHROMOSOME UNDETERMINED SCAFFOLD_9, WHOLE GENOME SHOTGUN SEQUENCE"/>
    <property type="match status" value="1"/>
</dbReference>
<feature type="chain" id="PRO_5002270387" evidence="1">
    <location>
        <begin position="34"/>
        <end position="249"/>
    </location>
</feature>
<evidence type="ECO:0000313" key="3">
    <source>
        <dbReference type="Proteomes" id="UP000008743"/>
    </source>
</evidence>
<organism evidence="2 3">
    <name type="scientific">Capsaspora owczarzaki (strain ATCC 30864)</name>
    <dbReference type="NCBI Taxonomy" id="595528"/>
    <lineage>
        <taxon>Eukaryota</taxon>
        <taxon>Filasterea</taxon>
        <taxon>Capsaspora</taxon>
    </lineage>
</organism>
<dbReference type="Proteomes" id="UP000008743">
    <property type="component" value="Unassembled WGS sequence"/>
</dbReference>
<keyword evidence="1" id="KW-0732">Signal</keyword>
<gene>
    <name evidence="2" type="ORF">CAOG_005233</name>
</gene>
<dbReference type="EMBL" id="KE346367">
    <property type="protein sequence ID" value="KJE94614.1"/>
    <property type="molecule type" value="Genomic_DNA"/>
</dbReference>
<dbReference type="OrthoDB" id="193045at2759"/>